<evidence type="ECO:0000256" key="4">
    <source>
        <dbReference type="ARBA" id="ARBA00025212"/>
    </source>
</evidence>
<dbReference type="PANTHER" id="PTHR12684">
    <property type="entry name" value="PUTATIVE PHOSPHOTRANSFERASE"/>
    <property type="match status" value="1"/>
</dbReference>
<gene>
    <name evidence="5" type="primary">kptA</name>
    <name evidence="6" type="ORF">H2C83_06475</name>
</gene>
<dbReference type="InterPro" id="IPR002745">
    <property type="entry name" value="Ptrans_KptA/Tpt1"/>
</dbReference>
<evidence type="ECO:0000313" key="6">
    <source>
        <dbReference type="EMBL" id="MBA4601968.1"/>
    </source>
</evidence>
<dbReference type="GO" id="GO:0000215">
    <property type="term" value="F:tRNA 2'-phosphotransferase activity"/>
    <property type="evidence" value="ECO:0007669"/>
    <property type="project" value="TreeGrafter"/>
</dbReference>
<sequence length="184" mass="21186">MKTSDVKHSKFLSKVLRHKPEIIGIQLDQNGWVNVKELLDACQKRGILIDRKTLERIVDTNDKRRFSFSEDGQKIRANQGHSIPVDLNLEPITPPDRLYHGTATRFLSSIYNKGLVKGKRHHVHLSGDPVTARKVGIRHGSPVILLVLAKEMHLDGYSFYRSANRVWLTDFVPVRYLRRWGSKK</sequence>
<comment type="similarity">
    <text evidence="1 5">Belongs to the KptA/TPT1 family.</text>
</comment>
<dbReference type="GO" id="GO:0006388">
    <property type="term" value="P:tRNA splicing, via endonucleolytic cleavage and ligation"/>
    <property type="evidence" value="ECO:0007669"/>
    <property type="project" value="UniProtKB-UniRule"/>
</dbReference>
<comment type="function">
    <text evidence="4 5">Removes the 2'-phosphate from RNA via an intermediate in which the phosphate is ADP-ribosylated by NAD followed by a presumed transesterification to release the RNA and generate ADP-ribose 1''-2''-cyclic phosphate (APPR&gt;P). May function as an ADP-ribosylase.</text>
</comment>
<dbReference type="Gene3D" id="1.10.10.970">
    <property type="entry name" value="RNA 2'-phosphotransferase, Tpt1/KptA family, N-terminal domain"/>
    <property type="match status" value="1"/>
</dbReference>
<dbReference type="RefSeq" id="WP_181739014.1">
    <property type="nucleotide sequence ID" value="NZ_JACEOL010000021.1"/>
</dbReference>
<dbReference type="EMBL" id="JACEOL010000021">
    <property type="protein sequence ID" value="MBA4601968.1"/>
    <property type="molecule type" value="Genomic_DNA"/>
</dbReference>
<accession>A0A7W1XRG8</accession>
<protein>
    <recommendedName>
        <fullName evidence="5">Probable RNA 2'-phosphotransferase</fullName>
        <ecNumber evidence="5">2.7.1.-</ecNumber>
    </recommendedName>
</protein>
<keyword evidence="7" id="KW-1185">Reference proteome</keyword>
<dbReference type="SUPFAM" id="SSF56399">
    <property type="entry name" value="ADP-ribosylation"/>
    <property type="match status" value="1"/>
</dbReference>
<evidence type="ECO:0000256" key="1">
    <source>
        <dbReference type="ARBA" id="ARBA00009836"/>
    </source>
</evidence>
<proteinExistence type="inferred from homology"/>
<dbReference type="Proteomes" id="UP000538292">
    <property type="component" value="Unassembled WGS sequence"/>
</dbReference>
<dbReference type="Gene3D" id="3.20.170.30">
    <property type="match status" value="1"/>
</dbReference>
<dbReference type="Pfam" id="PF01885">
    <property type="entry name" value="PTS_2-RNA"/>
    <property type="match status" value="1"/>
</dbReference>
<dbReference type="EC" id="2.7.1.-" evidence="5"/>
<evidence type="ECO:0000313" key="7">
    <source>
        <dbReference type="Proteomes" id="UP000538292"/>
    </source>
</evidence>
<evidence type="ECO:0000256" key="2">
    <source>
        <dbReference type="ARBA" id="ARBA00022679"/>
    </source>
</evidence>
<evidence type="ECO:0000256" key="3">
    <source>
        <dbReference type="ARBA" id="ARBA00023027"/>
    </source>
</evidence>
<dbReference type="NCBIfam" id="NF002014">
    <property type="entry name" value="PRK00819.1-4"/>
    <property type="match status" value="1"/>
</dbReference>
<organism evidence="6 7">
    <name type="scientific">Thermoactinomyces mirandus</name>
    <dbReference type="NCBI Taxonomy" id="2756294"/>
    <lineage>
        <taxon>Bacteria</taxon>
        <taxon>Bacillati</taxon>
        <taxon>Bacillota</taxon>
        <taxon>Bacilli</taxon>
        <taxon>Bacillales</taxon>
        <taxon>Thermoactinomycetaceae</taxon>
        <taxon>Thermoactinomyces</taxon>
    </lineage>
</organism>
<keyword evidence="2 5" id="KW-0808">Transferase</keyword>
<dbReference type="InterPro" id="IPR042080">
    <property type="entry name" value="RNA_2'-PTrans_N"/>
</dbReference>
<name>A0A7W1XRG8_9BACL</name>
<comment type="caution">
    <text evidence="6">The sequence shown here is derived from an EMBL/GenBank/DDBJ whole genome shotgun (WGS) entry which is preliminary data.</text>
</comment>
<dbReference type="HAMAP" id="MF_00299">
    <property type="entry name" value="KptA"/>
    <property type="match status" value="1"/>
</dbReference>
<dbReference type="PANTHER" id="PTHR12684:SF2">
    <property type="entry name" value="TRNA 2'-PHOSPHOTRANSFERASE 1"/>
    <property type="match status" value="1"/>
</dbReference>
<dbReference type="InterPro" id="IPR022928">
    <property type="entry name" value="RNA_2'-PTrans_KptA"/>
</dbReference>
<dbReference type="GO" id="GO:0003950">
    <property type="term" value="F:NAD+ poly-ADP-ribosyltransferase activity"/>
    <property type="evidence" value="ECO:0007669"/>
    <property type="project" value="InterPro"/>
</dbReference>
<dbReference type="AlphaFoldDB" id="A0A7W1XRG8"/>
<keyword evidence="3 5" id="KW-0520">NAD</keyword>
<dbReference type="InterPro" id="IPR042081">
    <property type="entry name" value="RNA_2'-PTrans_C"/>
</dbReference>
<evidence type="ECO:0000256" key="5">
    <source>
        <dbReference type="HAMAP-Rule" id="MF_00299"/>
    </source>
</evidence>
<reference evidence="6 7" key="1">
    <citation type="submission" date="2020-07" db="EMBL/GenBank/DDBJ databases">
        <title>Thermoactinomyces phylogeny.</title>
        <authorList>
            <person name="Dunlap C."/>
        </authorList>
    </citation>
    <scope>NUCLEOTIDE SEQUENCE [LARGE SCALE GENOMIC DNA]</scope>
    <source>
        <strain evidence="6 7">AMNI-1</strain>
    </source>
</reference>